<comment type="caution">
    <text evidence="1">The sequence shown here is derived from an EMBL/GenBank/DDBJ whole genome shotgun (WGS) entry which is preliminary data.</text>
</comment>
<accession>A0ABU6JK41</accession>
<keyword evidence="2" id="KW-1185">Reference proteome</keyword>
<protein>
    <submittedName>
        <fullName evidence="1">Transposase</fullName>
    </submittedName>
</protein>
<organism evidence="1 2">
    <name type="scientific">Noviherbaspirillum album</name>
    <dbReference type="NCBI Taxonomy" id="3080276"/>
    <lineage>
        <taxon>Bacteria</taxon>
        <taxon>Pseudomonadati</taxon>
        <taxon>Pseudomonadota</taxon>
        <taxon>Betaproteobacteria</taxon>
        <taxon>Burkholderiales</taxon>
        <taxon>Oxalobacteraceae</taxon>
        <taxon>Noviherbaspirillum</taxon>
    </lineage>
</organism>
<sequence length="119" mass="12960">MTEPIPPTPRRRRYDAAVKKQILAECERPGASIAAVAMAHGINANLVHKWRGRAMQRQDAVVAPLPTSFLPVPVPASGMSAPATTEVRIELRRGPVTATVSWPLSAVTECASWLREVLR</sequence>
<dbReference type="InterPro" id="IPR002514">
    <property type="entry name" value="Transposase_8"/>
</dbReference>
<evidence type="ECO:0000313" key="2">
    <source>
        <dbReference type="Proteomes" id="UP001352263"/>
    </source>
</evidence>
<dbReference type="Proteomes" id="UP001352263">
    <property type="component" value="Unassembled WGS sequence"/>
</dbReference>
<dbReference type="RefSeq" id="WP_326510502.1">
    <property type="nucleotide sequence ID" value="NZ_JAWIIV010000124.1"/>
</dbReference>
<dbReference type="NCBIfam" id="NF047595">
    <property type="entry name" value="IS66_ISRel24_TnpA"/>
    <property type="match status" value="1"/>
</dbReference>
<dbReference type="SUPFAM" id="SSF48295">
    <property type="entry name" value="TrpR-like"/>
    <property type="match status" value="1"/>
</dbReference>
<gene>
    <name evidence="1" type="ORF">RY831_32965</name>
</gene>
<dbReference type="InterPro" id="IPR010921">
    <property type="entry name" value="Trp_repressor/repl_initiator"/>
</dbReference>
<evidence type="ECO:0000313" key="1">
    <source>
        <dbReference type="EMBL" id="MEC4723913.1"/>
    </source>
</evidence>
<dbReference type="Pfam" id="PF01527">
    <property type="entry name" value="HTH_Tnp_1"/>
    <property type="match status" value="1"/>
</dbReference>
<dbReference type="EMBL" id="JAWIIV010000124">
    <property type="protein sequence ID" value="MEC4723913.1"/>
    <property type="molecule type" value="Genomic_DNA"/>
</dbReference>
<proteinExistence type="predicted"/>
<name>A0ABU6JK41_9BURK</name>
<reference evidence="1 2" key="1">
    <citation type="submission" date="2023-10" db="EMBL/GenBank/DDBJ databases">
        <title>Noviherbaspirillum sp. CPCC 100848 genome assembly.</title>
        <authorList>
            <person name="Li X.Y."/>
            <person name="Fang X.M."/>
        </authorList>
    </citation>
    <scope>NUCLEOTIDE SEQUENCE [LARGE SCALE GENOMIC DNA]</scope>
    <source>
        <strain evidence="1 2">CPCC 100848</strain>
    </source>
</reference>